<reference evidence="15" key="2">
    <citation type="journal article" date="2021" name="PeerJ">
        <title>Extensive microbial diversity within the chicken gut microbiome revealed by metagenomics and culture.</title>
        <authorList>
            <person name="Gilroy R."/>
            <person name="Ravi A."/>
            <person name="Getino M."/>
            <person name="Pursley I."/>
            <person name="Horton D.L."/>
            <person name="Alikhan N.F."/>
            <person name="Baker D."/>
            <person name="Gharbi K."/>
            <person name="Hall N."/>
            <person name="Watson M."/>
            <person name="Adriaenssens E.M."/>
            <person name="Foster-Nyarko E."/>
            <person name="Jarju S."/>
            <person name="Secka A."/>
            <person name="Antonio M."/>
            <person name="Oren A."/>
            <person name="Chaudhuri R.R."/>
            <person name="La Ragione R."/>
            <person name="Hildebrand F."/>
            <person name="Pallen M.J."/>
        </authorList>
    </citation>
    <scope>NUCLEOTIDE SEQUENCE</scope>
    <source>
        <strain evidence="15">CHK195-12923</strain>
    </source>
</reference>
<dbReference type="GO" id="GO:0005829">
    <property type="term" value="C:cytosol"/>
    <property type="evidence" value="ECO:0007669"/>
    <property type="project" value="TreeGrafter"/>
</dbReference>
<comment type="catalytic activity">
    <reaction evidence="7 8">
        <text>L-histidinol + 2 NAD(+) + H2O = L-histidine + 2 NADH + 3 H(+)</text>
        <dbReference type="Rhea" id="RHEA:20641"/>
        <dbReference type="ChEBI" id="CHEBI:15377"/>
        <dbReference type="ChEBI" id="CHEBI:15378"/>
        <dbReference type="ChEBI" id="CHEBI:57540"/>
        <dbReference type="ChEBI" id="CHEBI:57595"/>
        <dbReference type="ChEBI" id="CHEBI:57699"/>
        <dbReference type="ChEBI" id="CHEBI:57945"/>
        <dbReference type="EC" id="1.1.1.23"/>
    </reaction>
</comment>
<evidence type="ECO:0000256" key="4">
    <source>
        <dbReference type="ARBA" id="ARBA00022723"/>
    </source>
</evidence>
<feature type="binding site" evidence="8 11">
    <location>
        <position position="207"/>
    </location>
    <ligand>
        <name>NAD(+)</name>
        <dbReference type="ChEBI" id="CHEBI:57540"/>
    </ligand>
</feature>
<comment type="cofactor">
    <cofactor evidence="8 13">
        <name>Zn(2+)</name>
        <dbReference type="ChEBI" id="CHEBI:29105"/>
    </cofactor>
    <text evidence="8 13">Binds 1 zinc ion per subunit.</text>
</comment>
<comment type="function">
    <text evidence="1 8">Catalyzes the sequential NAD-dependent oxidations of L-histidinol to L-histidinaldehyde and then to L-histidine.</text>
</comment>
<gene>
    <name evidence="8 15" type="primary">hisD</name>
    <name evidence="15" type="ORF">IAB69_04380</name>
</gene>
<keyword evidence="8" id="KW-0368">Histidine biosynthesis</keyword>
<feature type="binding site" evidence="8 13">
    <location>
        <position position="413"/>
    </location>
    <ligand>
        <name>Zn(2+)</name>
        <dbReference type="ChEBI" id="CHEBI:29105"/>
    </ligand>
</feature>
<evidence type="ECO:0000256" key="7">
    <source>
        <dbReference type="ARBA" id="ARBA00049489"/>
    </source>
</evidence>
<keyword evidence="5 8" id="KW-0862">Zinc</keyword>
<protein>
    <recommendedName>
        <fullName evidence="3 8">Histidinol dehydrogenase</fullName>
        <shortName evidence="8">HDH</shortName>
        <ecNumber evidence="3 8">1.1.1.23</ecNumber>
    </recommendedName>
</protein>
<reference evidence="15" key="1">
    <citation type="submission" date="2020-10" db="EMBL/GenBank/DDBJ databases">
        <authorList>
            <person name="Gilroy R."/>
        </authorList>
    </citation>
    <scope>NUCLEOTIDE SEQUENCE</scope>
    <source>
        <strain evidence="15">CHK195-12923</strain>
    </source>
</reference>
<feature type="binding site" evidence="8 11">
    <location>
        <position position="122"/>
    </location>
    <ligand>
        <name>NAD(+)</name>
        <dbReference type="ChEBI" id="CHEBI:57540"/>
    </ligand>
</feature>
<dbReference type="EMBL" id="DVNE01000042">
    <property type="protein sequence ID" value="HIU61865.1"/>
    <property type="molecule type" value="Genomic_DNA"/>
</dbReference>
<feature type="binding site" evidence="8 12">
    <location>
        <position position="413"/>
    </location>
    <ligand>
        <name>substrate</name>
    </ligand>
</feature>
<evidence type="ECO:0000313" key="15">
    <source>
        <dbReference type="EMBL" id="HIU61865.1"/>
    </source>
</evidence>
<sequence>MIKIYEDYNTTEILSRKIDDYAEYEATVRAIVSDVAKRGDNALFDYNLRFDGCAVKELEVSKEEMDAAESALSEEYKKIVRASAENIAFFHKKQVKTGFEIKKEGGVVLGQKYTPVAVAGVYVPGGTASYPSTVLMDIIPAKIAGVGQVIMVTPVKADGKVKNEILYAAKVAGADRIFKVGGAQAIAALAYGTATIPKADVIVGPGNIFVALAKKQVYGLVNVDMIAGPSEILVIADGKSNPVYVAADLLSQAEHDKLASAVLVTDSKTLALAVQTELEKQLAVMPREAIARASIENNGKIIICESVKKAVEISNEIAPEHLEVCVDNPFDYLPLIKNAGSIFLGRYTPEALGDYYAGPNHTLPTGGSAKFSSPLSVDDFVKKSSYIYYTEAELDKAADIVTGFAESEGLYGHAHSVEVRVKK</sequence>
<proteinExistence type="inferred from homology"/>
<dbReference type="FunFam" id="3.40.50.1980:FF:000026">
    <property type="entry name" value="Histidinol dehydrogenase"/>
    <property type="match status" value="1"/>
</dbReference>
<keyword evidence="8 11" id="KW-0520">NAD</keyword>
<dbReference type="Gene3D" id="3.40.50.1980">
    <property type="entry name" value="Nitrogenase molybdenum iron protein domain"/>
    <property type="match status" value="2"/>
</dbReference>
<feature type="binding site" evidence="8 12">
    <location>
        <position position="408"/>
    </location>
    <ligand>
        <name>substrate</name>
    </ligand>
</feature>
<dbReference type="GO" id="GO:0051287">
    <property type="term" value="F:NAD binding"/>
    <property type="evidence" value="ECO:0007669"/>
    <property type="project" value="InterPro"/>
</dbReference>
<evidence type="ECO:0000256" key="14">
    <source>
        <dbReference type="RuleBase" id="RU004175"/>
    </source>
</evidence>
<dbReference type="PIRSF" id="PIRSF000099">
    <property type="entry name" value="Histidinol_dh"/>
    <property type="match status" value="1"/>
</dbReference>
<dbReference type="PROSITE" id="PS00611">
    <property type="entry name" value="HISOL_DEHYDROGENASE"/>
    <property type="match status" value="1"/>
</dbReference>
<dbReference type="PANTHER" id="PTHR21256">
    <property type="entry name" value="HISTIDINOL DEHYDROGENASE HDH"/>
    <property type="match status" value="1"/>
</dbReference>
<evidence type="ECO:0000256" key="13">
    <source>
        <dbReference type="PIRSR" id="PIRSR000099-4"/>
    </source>
</evidence>
<evidence type="ECO:0000256" key="5">
    <source>
        <dbReference type="ARBA" id="ARBA00022833"/>
    </source>
</evidence>
<feature type="binding site" evidence="8 12">
    <location>
        <position position="255"/>
    </location>
    <ligand>
        <name>substrate</name>
    </ligand>
</feature>
<dbReference type="InterPro" id="IPR022695">
    <property type="entry name" value="Histidinol_DH_monofunct"/>
</dbReference>
<dbReference type="PRINTS" id="PR00083">
    <property type="entry name" value="HOLDHDRGNASE"/>
</dbReference>
<evidence type="ECO:0000256" key="3">
    <source>
        <dbReference type="ARBA" id="ARBA00012965"/>
    </source>
</evidence>
<dbReference type="GO" id="GO:0008270">
    <property type="term" value="F:zinc ion binding"/>
    <property type="evidence" value="ECO:0007669"/>
    <property type="project" value="UniProtKB-UniRule"/>
</dbReference>
<feature type="binding site" evidence="8 12">
    <location>
        <position position="252"/>
    </location>
    <ligand>
        <name>substrate</name>
    </ligand>
</feature>
<dbReference type="HAMAP" id="MF_01024">
    <property type="entry name" value="HisD"/>
    <property type="match status" value="1"/>
</dbReference>
<dbReference type="InterPro" id="IPR001692">
    <property type="entry name" value="Histidinol_DH_CS"/>
</dbReference>
<dbReference type="FunFam" id="3.40.50.1980:FF:000001">
    <property type="entry name" value="Histidinol dehydrogenase"/>
    <property type="match status" value="1"/>
</dbReference>
<comment type="caution">
    <text evidence="15">The sequence shown here is derived from an EMBL/GenBank/DDBJ whole genome shotgun (WGS) entry which is preliminary data.</text>
</comment>
<feature type="binding site" evidence="8 11">
    <location>
        <position position="184"/>
    </location>
    <ligand>
        <name>NAD(+)</name>
        <dbReference type="ChEBI" id="CHEBI:57540"/>
    </ligand>
</feature>
<dbReference type="GO" id="GO:0004399">
    <property type="term" value="F:histidinol dehydrogenase activity"/>
    <property type="evidence" value="ECO:0007669"/>
    <property type="project" value="UniProtKB-UniRule"/>
</dbReference>
<dbReference type="InterPro" id="IPR012131">
    <property type="entry name" value="Hstdl_DH"/>
</dbReference>
<feature type="binding site" evidence="8 12">
    <location>
        <position position="230"/>
    </location>
    <ligand>
        <name>substrate</name>
    </ligand>
</feature>
<evidence type="ECO:0000256" key="12">
    <source>
        <dbReference type="PIRSR" id="PIRSR000099-3"/>
    </source>
</evidence>
<organism evidence="15 16">
    <name type="scientific">Candidatus Coproplasma excrementigallinarum</name>
    <dbReference type="NCBI Taxonomy" id="2840747"/>
    <lineage>
        <taxon>Bacteria</taxon>
        <taxon>Bacillati</taxon>
        <taxon>Bacillota</taxon>
        <taxon>Clostridia</taxon>
        <taxon>Eubacteriales</taxon>
        <taxon>Candidatus Coproplasma</taxon>
    </lineage>
</organism>
<evidence type="ECO:0000256" key="9">
    <source>
        <dbReference type="PIRNR" id="PIRNR000099"/>
    </source>
</evidence>
<evidence type="ECO:0000256" key="6">
    <source>
        <dbReference type="ARBA" id="ARBA00023002"/>
    </source>
</evidence>
<feature type="binding site" evidence="8 12">
    <location>
        <position position="354"/>
    </location>
    <ligand>
        <name>substrate</name>
    </ligand>
</feature>
<evidence type="ECO:0000256" key="1">
    <source>
        <dbReference type="ARBA" id="ARBA00003850"/>
    </source>
</evidence>
<comment type="pathway">
    <text evidence="8">Amino-acid biosynthesis; L-histidine biosynthesis; L-histidine from 5-phospho-alpha-D-ribose 1-diphosphate: step 9/9.</text>
</comment>
<name>A0A9D1SJ47_9FIRM</name>
<accession>A0A9D1SJ47</accession>
<evidence type="ECO:0000256" key="8">
    <source>
        <dbReference type="HAMAP-Rule" id="MF_01024"/>
    </source>
</evidence>
<dbReference type="Gene3D" id="1.20.5.1300">
    <property type="match status" value="1"/>
</dbReference>
<feature type="binding site" evidence="8 13">
    <location>
        <position position="252"/>
    </location>
    <ligand>
        <name>Zn(2+)</name>
        <dbReference type="ChEBI" id="CHEBI:29105"/>
    </ligand>
</feature>
<evidence type="ECO:0000313" key="16">
    <source>
        <dbReference type="Proteomes" id="UP000824110"/>
    </source>
</evidence>
<feature type="binding site" evidence="8 13">
    <location>
        <position position="255"/>
    </location>
    <ligand>
        <name>Zn(2+)</name>
        <dbReference type="ChEBI" id="CHEBI:29105"/>
    </ligand>
</feature>
<dbReference type="Pfam" id="PF00815">
    <property type="entry name" value="Histidinol_dh"/>
    <property type="match status" value="1"/>
</dbReference>
<dbReference type="AlphaFoldDB" id="A0A9D1SJ47"/>
<comment type="similarity">
    <text evidence="2 8 9 14">Belongs to the histidinol dehydrogenase family.</text>
</comment>
<dbReference type="GO" id="GO:0000105">
    <property type="term" value="P:L-histidine biosynthetic process"/>
    <property type="evidence" value="ECO:0007669"/>
    <property type="project" value="UniProtKB-UniRule"/>
</dbReference>
<feature type="active site" description="Proton acceptor" evidence="8 10">
    <location>
        <position position="320"/>
    </location>
</feature>
<dbReference type="Proteomes" id="UP000824110">
    <property type="component" value="Unassembled WGS sequence"/>
</dbReference>
<keyword evidence="4 8" id="KW-0479">Metal-binding</keyword>
<dbReference type="NCBIfam" id="TIGR00069">
    <property type="entry name" value="hisD"/>
    <property type="match status" value="1"/>
</dbReference>
<feature type="binding site" evidence="8 13">
    <location>
        <position position="354"/>
    </location>
    <ligand>
        <name>Zn(2+)</name>
        <dbReference type="ChEBI" id="CHEBI:29105"/>
    </ligand>
</feature>
<keyword evidence="8" id="KW-0028">Amino-acid biosynthesis</keyword>
<evidence type="ECO:0000256" key="2">
    <source>
        <dbReference type="ARBA" id="ARBA00010178"/>
    </source>
</evidence>
<evidence type="ECO:0000256" key="11">
    <source>
        <dbReference type="PIRSR" id="PIRSR000099-2"/>
    </source>
</evidence>
<dbReference type="SUPFAM" id="SSF53720">
    <property type="entry name" value="ALDH-like"/>
    <property type="match status" value="1"/>
</dbReference>
<dbReference type="CDD" id="cd06572">
    <property type="entry name" value="Histidinol_dh"/>
    <property type="match status" value="1"/>
</dbReference>
<keyword evidence="6 8" id="KW-0560">Oxidoreductase</keyword>
<feature type="binding site" evidence="8 12">
    <location>
        <position position="321"/>
    </location>
    <ligand>
        <name>substrate</name>
    </ligand>
</feature>
<dbReference type="PANTHER" id="PTHR21256:SF2">
    <property type="entry name" value="HISTIDINE BIOSYNTHESIS TRIFUNCTIONAL PROTEIN"/>
    <property type="match status" value="1"/>
</dbReference>
<dbReference type="InterPro" id="IPR016161">
    <property type="entry name" value="Ald_DH/histidinol_DH"/>
</dbReference>
<dbReference type="EC" id="1.1.1.23" evidence="3 8"/>
<feature type="active site" description="Proton acceptor" evidence="8 10">
    <location>
        <position position="321"/>
    </location>
</feature>
<evidence type="ECO:0000256" key="10">
    <source>
        <dbReference type="PIRSR" id="PIRSR000099-1"/>
    </source>
</evidence>